<dbReference type="RefSeq" id="WP_380902522.1">
    <property type="nucleotide sequence ID" value="NZ_JBHUEG010000007.1"/>
</dbReference>
<name>A0ABW5KFJ9_9SPHI</name>
<dbReference type="Pfam" id="PF07366">
    <property type="entry name" value="SnoaL"/>
    <property type="match status" value="1"/>
</dbReference>
<gene>
    <name evidence="1" type="ORF">ACFSR5_08115</name>
</gene>
<dbReference type="Gene3D" id="3.10.450.50">
    <property type="match status" value="1"/>
</dbReference>
<organism evidence="1 2">
    <name type="scientific">Sphingobacterium suaedae</name>
    <dbReference type="NCBI Taxonomy" id="1686402"/>
    <lineage>
        <taxon>Bacteria</taxon>
        <taxon>Pseudomonadati</taxon>
        <taxon>Bacteroidota</taxon>
        <taxon>Sphingobacteriia</taxon>
        <taxon>Sphingobacteriales</taxon>
        <taxon>Sphingobacteriaceae</taxon>
        <taxon>Sphingobacterium</taxon>
    </lineage>
</organism>
<dbReference type="EMBL" id="JBHULR010000003">
    <property type="protein sequence ID" value="MFD2547606.1"/>
    <property type="molecule type" value="Genomic_DNA"/>
</dbReference>
<evidence type="ECO:0000313" key="2">
    <source>
        <dbReference type="Proteomes" id="UP001597545"/>
    </source>
</evidence>
<comment type="caution">
    <text evidence="1">The sequence shown here is derived from an EMBL/GenBank/DDBJ whole genome shotgun (WGS) entry which is preliminary data.</text>
</comment>
<proteinExistence type="predicted"/>
<dbReference type="InterPro" id="IPR009959">
    <property type="entry name" value="Cyclase_SnoaL-like"/>
</dbReference>
<dbReference type="PROSITE" id="PS51257">
    <property type="entry name" value="PROKAR_LIPOPROTEIN"/>
    <property type="match status" value="1"/>
</dbReference>
<accession>A0ABW5KFJ9</accession>
<dbReference type="PANTHER" id="PTHR38436:SF1">
    <property type="entry name" value="ESTER CYCLASE"/>
    <property type="match status" value="1"/>
</dbReference>
<reference evidence="2" key="1">
    <citation type="journal article" date="2019" name="Int. J. Syst. Evol. Microbiol.">
        <title>The Global Catalogue of Microorganisms (GCM) 10K type strain sequencing project: providing services to taxonomists for standard genome sequencing and annotation.</title>
        <authorList>
            <consortium name="The Broad Institute Genomics Platform"/>
            <consortium name="The Broad Institute Genome Sequencing Center for Infectious Disease"/>
            <person name="Wu L."/>
            <person name="Ma J."/>
        </authorList>
    </citation>
    <scope>NUCLEOTIDE SEQUENCE [LARGE SCALE GENOMIC DNA]</scope>
    <source>
        <strain evidence="2">KCTC 42662</strain>
    </source>
</reference>
<evidence type="ECO:0000313" key="1">
    <source>
        <dbReference type="EMBL" id="MFD2547606.1"/>
    </source>
</evidence>
<sequence>MINGVMKMLAGMFALTLVASCETSTKSDLLEREQAQKNKEVVLNFYQQMFGDRDISAVDRYIDKNYIQHNPKVADGAEAFKAAAATWFQGAEKIKVDVQHIAAEGDLVFIHIKNRNKDGSLKSTIDIFRLQGGKIVEHWDVHENVPEISANPHPMF</sequence>
<dbReference type="Proteomes" id="UP001597545">
    <property type="component" value="Unassembled WGS sequence"/>
</dbReference>
<dbReference type="InterPro" id="IPR032710">
    <property type="entry name" value="NTF2-like_dom_sf"/>
</dbReference>
<keyword evidence="2" id="KW-1185">Reference proteome</keyword>
<dbReference type="SUPFAM" id="SSF54427">
    <property type="entry name" value="NTF2-like"/>
    <property type="match status" value="1"/>
</dbReference>
<protein>
    <submittedName>
        <fullName evidence="1">Ester cyclase</fullName>
    </submittedName>
</protein>
<dbReference type="PANTHER" id="PTHR38436">
    <property type="entry name" value="POLYKETIDE CYCLASE SNOAL-LIKE DOMAIN"/>
    <property type="match status" value="1"/>
</dbReference>